<feature type="transmembrane region" description="Helical" evidence="1">
    <location>
        <begin position="283"/>
        <end position="310"/>
    </location>
</feature>
<feature type="domain" description="Apextrin C-terminal" evidence="2">
    <location>
        <begin position="110"/>
        <end position="250"/>
    </location>
</feature>
<evidence type="ECO:0000313" key="4">
    <source>
        <dbReference type="EnsemblMetazoa" id="HelroP192146"/>
    </source>
</evidence>
<dbReference type="InParanoid" id="T1FTM6"/>
<dbReference type="Proteomes" id="UP000015101">
    <property type="component" value="Unassembled WGS sequence"/>
</dbReference>
<evidence type="ECO:0000259" key="2">
    <source>
        <dbReference type="Pfam" id="PF16977"/>
    </source>
</evidence>
<evidence type="ECO:0000313" key="5">
    <source>
        <dbReference type="Proteomes" id="UP000015101"/>
    </source>
</evidence>
<dbReference type="PANTHER" id="PTHR19324">
    <property type="entry name" value="PERFORIN-LIKE PROTEIN 1"/>
    <property type="match status" value="1"/>
</dbReference>
<reference evidence="5" key="1">
    <citation type="submission" date="2012-12" db="EMBL/GenBank/DDBJ databases">
        <authorList>
            <person name="Hellsten U."/>
            <person name="Grimwood J."/>
            <person name="Chapman J.A."/>
            <person name="Shapiro H."/>
            <person name="Aerts A."/>
            <person name="Otillar R.P."/>
            <person name="Terry A.Y."/>
            <person name="Boore J.L."/>
            <person name="Simakov O."/>
            <person name="Marletaz F."/>
            <person name="Cho S.-J."/>
            <person name="Edsinger-Gonzales E."/>
            <person name="Havlak P."/>
            <person name="Kuo D.-H."/>
            <person name="Larsson T."/>
            <person name="Lv J."/>
            <person name="Arendt D."/>
            <person name="Savage R."/>
            <person name="Osoegawa K."/>
            <person name="de Jong P."/>
            <person name="Lindberg D.R."/>
            <person name="Seaver E.C."/>
            <person name="Weisblat D.A."/>
            <person name="Putnam N.H."/>
            <person name="Grigoriev I.V."/>
            <person name="Rokhsar D.S."/>
        </authorList>
    </citation>
    <scope>NUCLEOTIDE SEQUENCE</scope>
</reference>
<organism evidence="4 5">
    <name type="scientific">Helobdella robusta</name>
    <name type="common">Californian leech</name>
    <dbReference type="NCBI Taxonomy" id="6412"/>
    <lineage>
        <taxon>Eukaryota</taxon>
        <taxon>Metazoa</taxon>
        <taxon>Spiralia</taxon>
        <taxon>Lophotrochozoa</taxon>
        <taxon>Annelida</taxon>
        <taxon>Clitellata</taxon>
        <taxon>Hirudinea</taxon>
        <taxon>Rhynchobdellida</taxon>
        <taxon>Glossiphoniidae</taxon>
        <taxon>Helobdella</taxon>
    </lineage>
</organism>
<dbReference type="EMBL" id="AMQM01004841">
    <property type="status" value="NOT_ANNOTATED_CDS"/>
    <property type="molecule type" value="Genomic_DNA"/>
</dbReference>
<dbReference type="EMBL" id="KB096716">
    <property type="protein sequence ID" value="ESO02767.1"/>
    <property type="molecule type" value="Genomic_DNA"/>
</dbReference>
<dbReference type="OrthoDB" id="5954510at2759"/>
<keyword evidence="1" id="KW-1133">Transmembrane helix</keyword>
<dbReference type="KEGG" id="hro:HELRODRAFT_192146"/>
<dbReference type="PANTHER" id="PTHR19324:SF33">
    <property type="entry name" value="MUCIN-5AC"/>
    <property type="match status" value="1"/>
</dbReference>
<evidence type="ECO:0000256" key="1">
    <source>
        <dbReference type="SAM" id="Phobius"/>
    </source>
</evidence>
<dbReference type="eggNOG" id="ENOG502S19H">
    <property type="taxonomic scope" value="Eukaryota"/>
</dbReference>
<keyword evidence="1" id="KW-0472">Membrane</keyword>
<dbReference type="RefSeq" id="XP_009018981.1">
    <property type="nucleotide sequence ID" value="XM_009020733.1"/>
</dbReference>
<dbReference type="HOGENOM" id="CLU_887308_0_0_1"/>
<name>T1FTM6_HELRO</name>
<dbReference type="EnsemblMetazoa" id="HelroT192146">
    <property type="protein sequence ID" value="HelroP192146"/>
    <property type="gene ID" value="HelroG192146"/>
</dbReference>
<dbReference type="CTD" id="20212173"/>
<evidence type="ECO:0000313" key="3">
    <source>
        <dbReference type="EMBL" id="ESO02767.1"/>
    </source>
</evidence>
<proteinExistence type="predicted"/>
<reference evidence="3 5" key="2">
    <citation type="journal article" date="2013" name="Nature">
        <title>Insights into bilaterian evolution from three spiralian genomes.</title>
        <authorList>
            <person name="Simakov O."/>
            <person name="Marletaz F."/>
            <person name="Cho S.J."/>
            <person name="Edsinger-Gonzales E."/>
            <person name="Havlak P."/>
            <person name="Hellsten U."/>
            <person name="Kuo D.H."/>
            <person name="Larsson T."/>
            <person name="Lv J."/>
            <person name="Arendt D."/>
            <person name="Savage R."/>
            <person name="Osoegawa K."/>
            <person name="de Jong P."/>
            <person name="Grimwood J."/>
            <person name="Chapman J.A."/>
            <person name="Shapiro H."/>
            <person name="Aerts A."/>
            <person name="Otillar R.P."/>
            <person name="Terry A.Y."/>
            <person name="Boore J.L."/>
            <person name="Grigoriev I.V."/>
            <person name="Lindberg D.R."/>
            <person name="Seaver E.C."/>
            <person name="Weisblat D.A."/>
            <person name="Putnam N.H."/>
            <person name="Rokhsar D.S."/>
        </authorList>
    </citation>
    <scope>NUCLEOTIDE SEQUENCE</scope>
</reference>
<gene>
    <name evidence="4" type="primary">20212173</name>
    <name evidence="3" type="ORF">HELRODRAFT_192146</name>
</gene>
<reference evidence="4" key="3">
    <citation type="submission" date="2015-06" db="UniProtKB">
        <authorList>
            <consortium name="EnsemblMetazoa"/>
        </authorList>
    </citation>
    <scope>IDENTIFICATION</scope>
</reference>
<dbReference type="Pfam" id="PF16977">
    <property type="entry name" value="ApeC"/>
    <property type="match status" value="1"/>
</dbReference>
<sequence>MANDFLKRNSFDISVDKVSEQNEIKKNSSDLELLRAKFDLIETDRRALVHWYINLAFVNKKLVIVNDVLYGAVLINKSEVMDSALSNRHLMEADEVITLFSFLEVANTLKMSGNTDLHKKSKYCIFKKGKCPLMFKDGWIYWDDGGSWLWTTTQMSSGTLPDGTFNRNTKIEYCCRVDGQASVPIILPTQQPFYLLQYGDTCQEVQDMLVREEWLYWVDEWVMNYNKAEGFHPRIIRNPKYTTLLYYCYYYSISGTDPTDPRLSSYLQRNNKFKNSNNSNYSFGWQTFLTIFYVTAAVTGMIFLLAILLAGGQR</sequence>
<keyword evidence="1" id="KW-0812">Transmembrane</keyword>
<protein>
    <recommendedName>
        <fullName evidence="2">Apextrin C-terminal domain-containing protein</fullName>
    </recommendedName>
</protein>
<accession>T1FTM6</accession>
<keyword evidence="5" id="KW-1185">Reference proteome</keyword>
<dbReference type="GeneID" id="20212173"/>
<dbReference type="AlphaFoldDB" id="T1FTM6"/>
<dbReference type="InterPro" id="IPR031569">
    <property type="entry name" value="ApeC"/>
</dbReference>